<dbReference type="InterPro" id="IPR015500">
    <property type="entry name" value="Peptidase_S8_subtilisin-rel"/>
</dbReference>
<evidence type="ECO:0000256" key="1">
    <source>
        <dbReference type="ARBA" id="ARBA00011073"/>
    </source>
</evidence>
<keyword evidence="9" id="KW-0175">Coiled coil</keyword>
<proteinExistence type="inferred from homology"/>
<dbReference type="Pfam" id="PF17766">
    <property type="entry name" value="fn3_6"/>
    <property type="match status" value="1"/>
</dbReference>
<dbReference type="GO" id="GO:0015031">
    <property type="term" value="P:protein transport"/>
    <property type="evidence" value="ECO:0007669"/>
    <property type="project" value="UniProtKB-KW"/>
</dbReference>
<evidence type="ECO:0000256" key="3">
    <source>
        <dbReference type="ARBA" id="ARBA00022729"/>
    </source>
</evidence>
<dbReference type="Pfam" id="PF00082">
    <property type="entry name" value="Peptidase_S8"/>
    <property type="match status" value="1"/>
</dbReference>
<dbReference type="InterPro" id="IPR037045">
    <property type="entry name" value="S8pro/Inhibitor_I9_sf"/>
</dbReference>
<keyword evidence="5 8" id="KW-0720">Serine protease</keyword>
<feature type="domain" description="T-SNARE coiled-coil homology" evidence="11">
    <location>
        <begin position="746"/>
        <end position="808"/>
    </location>
</feature>
<keyword evidence="3" id="KW-0732">Signal</keyword>
<evidence type="ECO:0000256" key="10">
    <source>
        <dbReference type="SAM" id="MobiDB-lite"/>
    </source>
</evidence>
<keyword evidence="13" id="KW-1185">Reference proteome</keyword>
<dbReference type="InterPro" id="IPR000209">
    <property type="entry name" value="Peptidase_S8/S53_dom"/>
</dbReference>
<evidence type="ECO:0000256" key="6">
    <source>
        <dbReference type="ARBA" id="ARBA00022927"/>
    </source>
</evidence>
<dbReference type="Pfam" id="PF05739">
    <property type="entry name" value="SNARE"/>
    <property type="match status" value="1"/>
</dbReference>
<dbReference type="PROSITE" id="PS51892">
    <property type="entry name" value="SUBTILASE"/>
    <property type="match status" value="1"/>
</dbReference>
<organism evidence="12 13">
    <name type="scientific">Urochloa decumbens</name>
    <dbReference type="NCBI Taxonomy" id="240449"/>
    <lineage>
        <taxon>Eukaryota</taxon>
        <taxon>Viridiplantae</taxon>
        <taxon>Streptophyta</taxon>
        <taxon>Embryophyta</taxon>
        <taxon>Tracheophyta</taxon>
        <taxon>Spermatophyta</taxon>
        <taxon>Magnoliopsida</taxon>
        <taxon>Liliopsida</taxon>
        <taxon>Poales</taxon>
        <taxon>Poaceae</taxon>
        <taxon>PACMAD clade</taxon>
        <taxon>Panicoideae</taxon>
        <taxon>Panicodae</taxon>
        <taxon>Paniceae</taxon>
        <taxon>Melinidinae</taxon>
        <taxon>Urochloa</taxon>
    </lineage>
</organism>
<keyword evidence="6" id="KW-0653">Protein transport</keyword>
<dbReference type="Pfam" id="PF05922">
    <property type="entry name" value="Inhibitor_I9"/>
    <property type="match status" value="1"/>
</dbReference>
<feature type="active site" description="Charge relay system" evidence="7 8">
    <location>
        <position position="177"/>
    </location>
</feature>
<dbReference type="Proteomes" id="UP001497457">
    <property type="component" value="Chromosome 12b"/>
</dbReference>
<dbReference type="InterPro" id="IPR036852">
    <property type="entry name" value="Peptidase_S8/S53_dom_sf"/>
</dbReference>
<dbReference type="PROSITE" id="PS00138">
    <property type="entry name" value="SUBTILASE_SER"/>
    <property type="match status" value="1"/>
</dbReference>
<evidence type="ECO:0000256" key="2">
    <source>
        <dbReference type="ARBA" id="ARBA00022670"/>
    </source>
</evidence>
<dbReference type="PROSITE" id="PS50192">
    <property type="entry name" value="T_SNARE"/>
    <property type="match status" value="1"/>
</dbReference>
<feature type="active site" description="Charge relay system" evidence="7 8">
    <location>
        <position position="240"/>
    </location>
</feature>
<dbReference type="SUPFAM" id="SSF47661">
    <property type="entry name" value="t-snare proteins"/>
    <property type="match status" value="1"/>
</dbReference>
<keyword evidence="2 8" id="KW-0645">Protease</keyword>
<protein>
    <recommendedName>
        <fullName evidence="11">t-SNARE coiled-coil homology domain-containing protein</fullName>
    </recommendedName>
</protein>
<feature type="compositionally biased region" description="Basic and acidic residues" evidence="10">
    <location>
        <begin position="12"/>
        <end position="22"/>
    </location>
</feature>
<dbReference type="InterPro" id="IPR041469">
    <property type="entry name" value="Subtilisin-like_FN3"/>
</dbReference>
<gene>
    <name evidence="12" type="ORF">URODEC1_LOCUS15110</name>
</gene>
<evidence type="ECO:0000313" key="12">
    <source>
        <dbReference type="EMBL" id="CAL4911622.1"/>
    </source>
</evidence>
<dbReference type="InterPro" id="IPR000727">
    <property type="entry name" value="T_SNARE_dom"/>
</dbReference>
<evidence type="ECO:0000256" key="5">
    <source>
        <dbReference type="ARBA" id="ARBA00022825"/>
    </source>
</evidence>
<feature type="region of interest" description="Disordered" evidence="10">
    <location>
        <begin position="703"/>
        <end position="732"/>
    </location>
</feature>
<evidence type="ECO:0000256" key="7">
    <source>
        <dbReference type="PIRSR" id="PIRSR615500-1"/>
    </source>
</evidence>
<dbReference type="SUPFAM" id="SSF52743">
    <property type="entry name" value="Subtilisin-like"/>
    <property type="match status" value="1"/>
</dbReference>
<dbReference type="InterPro" id="IPR045051">
    <property type="entry name" value="SBT"/>
</dbReference>
<feature type="region of interest" description="Disordered" evidence="10">
    <location>
        <begin position="1"/>
        <end position="22"/>
    </location>
</feature>
<dbReference type="InterPro" id="IPR010259">
    <property type="entry name" value="S8pro/Inhibitor_I9"/>
</dbReference>
<dbReference type="Gene3D" id="1.20.5.110">
    <property type="match status" value="1"/>
</dbReference>
<sequence>MPSRQAPLVFPDSREGGRKLEDRGANARRSRCWVLLLLLVLLADPALALKMKKQAVRELEASSIYIVQADHLAKPSVFPTLKHWYVSMVDSTDSPRGAVDTRRLVYTYDTVMRGFAVELTSDEARRMSCAPGVLAMYQDRRVYPLTTRSPGFLGLDPRFGAWRDTDLGDGVIIGIIDTGIWPESPSFNGKGLGPVRSSWRGKCVDADDFNSSLCNKKLVGAKSFIKGASGVPSPRDDDGHGTLMASTAAGSESEVGGPDVLFARGTARGVAPKARIAVYKVPTDGATAVDIVAAFDEAVKDGVDIMSISLGYEASPFYADSLAVAAFVAERKGVFVVLAGGNSEPTDSTVINVAPWMTTVGASTIDRLFPAILNLGDGSILTGESLYPVKANHTAAVPLALVTCEDEEMTPEKVSGKIVVCFHGAVDDSQSYMDSATNPTASFSFACETVVGENRAPTVMMFSSRGPNPVVPELLKPDIVAPGVNILAASFHRDQPRRSAYMMESGTSMSCPHVAGVAALIKKKHPGWTPAMIRSALVTTAGVLDNNDRPILDVAVFLGRGVTAATPFAAGAGHVRPQLAMDPGLVYDADARDYIDFLCALNYTPEQLRLFAPDLATCTGAVLPGGPAGLNYPSFVVVFNNGNVVRTLTRRVTKVSEEAEVYTVTVVAPDHVKVTITPPTLEFKDRMDTRSYSAEFTTEAGGHIKAGYAPDDRSADSGQMPEQHALHAESKRQEVLQLDNEIDYNEAIIEEWEQAIQDIQEQIGEVHEIFKDLATLVHSQGVVIEEIDTNLENSAAATKEAKTEVAKASKTQKSNSSLFWRLGLRYPIFSISKLFCEIQY</sequence>
<dbReference type="InterPro" id="IPR010989">
    <property type="entry name" value="SNARE"/>
</dbReference>
<evidence type="ECO:0000256" key="4">
    <source>
        <dbReference type="ARBA" id="ARBA00022801"/>
    </source>
</evidence>
<comment type="similarity">
    <text evidence="1 8">Belongs to the peptidase S8 family.</text>
</comment>
<dbReference type="CDD" id="cd02120">
    <property type="entry name" value="PA_subtilisin_like"/>
    <property type="match status" value="1"/>
</dbReference>
<feature type="coiled-coil region" evidence="9">
    <location>
        <begin position="742"/>
        <end position="769"/>
    </location>
</feature>
<dbReference type="AlphaFoldDB" id="A0ABC8WKM3"/>
<keyword evidence="4 8" id="KW-0378">Hydrolase</keyword>
<dbReference type="Gene3D" id="3.30.70.80">
    <property type="entry name" value="Peptidase S8 propeptide/proteinase inhibitor I9"/>
    <property type="match status" value="1"/>
</dbReference>
<dbReference type="InterPro" id="IPR023828">
    <property type="entry name" value="Peptidase_S8_Ser-AS"/>
</dbReference>
<evidence type="ECO:0000259" key="11">
    <source>
        <dbReference type="PROSITE" id="PS50192"/>
    </source>
</evidence>
<reference evidence="12" key="1">
    <citation type="submission" date="2024-10" db="EMBL/GenBank/DDBJ databases">
        <authorList>
            <person name="Ryan C."/>
        </authorList>
    </citation>
    <scope>NUCLEOTIDE SEQUENCE [LARGE SCALE GENOMIC DNA]</scope>
</reference>
<dbReference type="GO" id="GO:0004252">
    <property type="term" value="F:serine-type endopeptidase activity"/>
    <property type="evidence" value="ECO:0007669"/>
    <property type="project" value="UniProtKB-UniRule"/>
</dbReference>
<dbReference type="PANTHER" id="PTHR10795">
    <property type="entry name" value="PROPROTEIN CONVERTASE SUBTILISIN/KEXIN"/>
    <property type="match status" value="1"/>
</dbReference>
<accession>A0ABC8WKM3</accession>
<dbReference type="CDD" id="cd15840">
    <property type="entry name" value="SNARE_Qa"/>
    <property type="match status" value="1"/>
</dbReference>
<feature type="active site" description="Charge relay system" evidence="7 8">
    <location>
        <position position="508"/>
    </location>
</feature>
<dbReference type="CDD" id="cd04852">
    <property type="entry name" value="Peptidases_S8_3"/>
    <property type="match status" value="1"/>
</dbReference>
<dbReference type="InterPro" id="IPR034197">
    <property type="entry name" value="Peptidases_S8_3"/>
</dbReference>
<dbReference type="GO" id="GO:0006508">
    <property type="term" value="P:proteolysis"/>
    <property type="evidence" value="ECO:0007669"/>
    <property type="project" value="UniProtKB-KW"/>
</dbReference>
<dbReference type="PRINTS" id="PR00723">
    <property type="entry name" value="SUBTILISIN"/>
</dbReference>
<keyword evidence="6" id="KW-0813">Transport</keyword>
<evidence type="ECO:0000256" key="9">
    <source>
        <dbReference type="SAM" id="Coils"/>
    </source>
</evidence>
<evidence type="ECO:0000313" key="13">
    <source>
        <dbReference type="Proteomes" id="UP001497457"/>
    </source>
</evidence>
<feature type="region of interest" description="Disordered" evidence="10">
    <location>
        <begin position="229"/>
        <end position="254"/>
    </location>
</feature>
<dbReference type="Gene3D" id="3.40.50.200">
    <property type="entry name" value="Peptidase S8/S53 domain"/>
    <property type="match status" value="2"/>
</dbReference>
<dbReference type="Gene3D" id="3.50.30.30">
    <property type="match status" value="2"/>
</dbReference>
<name>A0ABC8WKM3_9POAL</name>
<dbReference type="Gene3D" id="2.60.40.2310">
    <property type="match status" value="1"/>
</dbReference>
<dbReference type="SMART" id="SM00397">
    <property type="entry name" value="t_SNARE"/>
    <property type="match status" value="1"/>
</dbReference>
<evidence type="ECO:0000256" key="8">
    <source>
        <dbReference type="PROSITE-ProRule" id="PRU01240"/>
    </source>
</evidence>
<dbReference type="EMBL" id="OZ075122">
    <property type="protein sequence ID" value="CAL4911622.1"/>
    <property type="molecule type" value="Genomic_DNA"/>
</dbReference>